<dbReference type="PANTHER" id="PTHR36509:SF2">
    <property type="entry name" value="BLL3101 PROTEIN"/>
    <property type="match status" value="1"/>
</dbReference>
<evidence type="ECO:0000313" key="3">
    <source>
        <dbReference type="Proteomes" id="UP000076234"/>
    </source>
</evidence>
<dbReference type="Gene3D" id="2.60.120.600">
    <property type="entry name" value="Domain of unknown function DUF1214, C-terminal domain"/>
    <property type="match status" value="1"/>
</dbReference>
<organism evidence="2 3">
    <name type="scientific">Sphingopyxis terrae subsp. terrae NBRC 15098</name>
    <dbReference type="NCBI Taxonomy" id="1219058"/>
    <lineage>
        <taxon>Bacteria</taxon>
        <taxon>Pseudomonadati</taxon>
        <taxon>Pseudomonadota</taxon>
        <taxon>Alphaproteobacteria</taxon>
        <taxon>Sphingomonadales</taxon>
        <taxon>Sphingomonadaceae</taxon>
        <taxon>Sphingopyxis</taxon>
    </lineage>
</organism>
<dbReference type="AlphaFoldDB" id="A0A142W0X1"/>
<reference evidence="3" key="1">
    <citation type="submission" date="2015-11" db="EMBL/GenBank/DDBJ databases">
        <title>Complete genome sequence of a polyethylene glycol-degrading strain Sphingopyxis terrae strain 203-1 (NBRC 15098).</title>
        <authorList>
            <person name="Yoshiyuki O."/>
            <person name="Shouta N."/>
            <person name="Nagata Y."/>
            <person name="Numata M."/>
            <person name="Tsuchikane K."/>
            <person name="Hosoyama A."/>
            <person name="Yamazoe A."/>
            <person name="Tsuda M."/>
            <person name="Fujita N."/>
            <person name="Kawai F."/>
        </authorList>
    </citation>
    <scope>NUCLEOTIDE SEQUENCE [LARGE SCALE GENOMIC DNA]</scope>
    <source>
        <strain evidence="3">203-1</strain>
    </source>
</reference>
<evidence type="ECO:0000259" key="1">
    <source>
        <dbReference type="Pfam" id="PF06742"/>
    </source>
</evidence>
<reference evidence="2 3" key="2">
    <citation type="journal article" date="2016" name="Genome Announc.">
        <title>Complete Genome Sequence of Sphingopyxis terrae Strain 203-1 (NBRC 111660), a Polyethylene Glycol Degrader.</title>
        <authorList>
            <person name="Ohtsubo Y."/>
            <person name="Nonoyama S."/>
            <person name="Nagata Y."/>
            <person name="Numata M."/>
            <person name="Tsuchikane K."/>
            <person name="Hosoyama A."/>
            <person name="Yamazoe A."/>
            <person name="Tsuda M."/>
            <person name="Fujita N."/>
            <person name="Kawai F."/>
        </authorList>
    </citation>
    <scope>NUCLEOTIDE SEQUENCE [LARGE SCALE GENOMIC DNA]</scope>
    <source>
        <strain evidence="2 3">203-1</strain>
    </source>
</reference>
<dbReference type="PIRSF" id="PIRSF009471">
    <property type="entry name" value="UCP009471"/>
    <property type="match status" value="1"/>
</dbReference>
<dbReference type="InterPro" id="IPR037049">
    <property type="entry name" value="DUF1214_C_sf"/>
</dbReference>
<dbReference type="KEGG" id="ster:AOA14_13810"/>
<dbReference type="STRING" id="1219058.AOA14_13810"/>
<accession>A0A142W0X1</accession>
<dbReference type="EMBL" id="CP013342">
    <property type="protein sequence ID" value="AMU95686.1"/>
    <property type="molecule type" value="Genomic_DNA"/>
</dbReference>
<dbReference type="PANTHER" id="PTHR36509">
    <property type="entry name" value="BLL3101 PROTEIN"/>
    <property type="match status" value="1"/>
</dbReference>
<protein>
    <recommendedName>
        <fullName evidence="1">DUF1214 domain-containing protein</fullName>
    </recommendedName>
</protein>
<dbReference type="InterPro" id="IPR012038">
    <property type="entry name" value="UCP009471"/>
</dbReference>
<dbReference type="Proteomes" id="UP000076234">
    <property type="component" value="Chromosome"/>
</dbReference>
<feature type="domain" description="DUF1214" evidence="1">
    <location>
        <begin position="71"/>
        <end position="171"/>
    </location>
</feature>
<sequence>MKSWHRYAITLVGGIAVGLGGAWGLTRGGLGDGAIRNGPWTTSLGYGTKATDPLTRAMVARSGLLALPAKETLYWMARTDASGARLDGNCRYRLSGKPLDARWWSVTVYDAKGYLVANPANIWSVNGAGVPLDDKGEWHVTIAPDRPADGAWLPGIKGQPFDLTLRMYNPGAGVRAAPSAAALPAIVKEGC</sequence>
<evidence type="ECO:0000313" key="2">
    <source>
        <dbReference type="EMBL" id="AMU95686.1"/>
    </source>
</evidence>
<dbReference type="SUPFAM" id="SSF160935">
    <property type="entry name" value="VPA0735-like"/>
    <property type="match status" value="1"/>
</dbReference>
<gene>
    <name evidence="2" type="ORF">AOA14_13810</name>
</gene>
<proteinExistence type="predicted"/>
<dbReference type="Pfam" id="PF06742">
    <property type="entry name" value="DUF1214"/>
    <property type="match status" value="1"/>
</dbReference>
<name>A0A142W0X1_9SPHN</name>
<dbReference type="RefSeq" id="WP_062902212.1">
    <property type="nucleotide sequence ID" value="NZ_CP013342.1"/>
</dbReference>
<dbReference type="InterPro" id="IPR010621">
    <property type="entry name" value="DUF1214"/>
</dbReference>